<evidence type="ECO:0000313" key="2">
    <source>
        <dbReference type="EMBL" id="WVZ54783.1"/>
    </source>
</evidence>
<evidence type="ECO:0000313" key="3">
    <source>
        <dbReference type="Proteomes" id="UP001341281"/>
    </source>
</evidence>
<accession>A0AAQ3SLU8</accession>
<name>A0AAQ3SLU8_PASNO</name>
<proteinExistence type="predicted"/>
<protein>
    <recommendedName>
        <fullName evidence="1">Reverse transcriptase domain-containing protein</fullName>
    </recommendedName>
</protein>
<dbReference type="PROSITE" id="PS50878">
    <property type="entry name" value="RT_POL"/>
    <property type="match status" value="1"/>
</dbReference>
<feature type="domain" description="Reverse transcriptase" evidence="1">
    <location>
        <begin position="1"/>
        <end position="197"/>
    </location>
</feature>
<dbReference type="InterPro" id="IPR000477">
    <property type="entry name" value="RT_dom"/>
</dbReference>
<dbReference type="PANTHER" id="PTHR33116">
    <property type="entry name" value="REVERSE TRANSCRIPTASE ZINC-BINDING DOMAIN-CONTAINING PROTEIN-RELATED-RELATED"/>
    <property type="match status" value="1"/>
</dbReference>
<keyword evidence="3" id="KW-1185">Reference proteome</keyword>
<sequence length="206" mass="23196">MAYKMLIGLLNVSFKIFTKVASNRMIAIADKVVSPSQTTFMRSFSSKWISWAHSFITGGSVAVNVNMEVMHFFQTRKSLRQGDPLFLLLFNLVADMLAVLQKREDQIEGVIPHLVDGGLSILQFADDTILFLDHNLESAQNLKLILCAFEQVSGLKINIHKSQLFCFGPAQNSIDQYTNIFGCKTSDFPLCYLGIPIHYKKLRNAD</sequence>
<dbReference type="Proteomes" id="UP001341281">
    <property type="component" value="Chromosome 01"/>
</dbReference>
<reference evidence="2 3" key="1">
    <citation type="submission" date="2024-02" db="EMBL/GenBank/DDBJ databases">
        <title>High-quality chromosome-scale genome assembly of Pensacola bahiagrass (Paspalum notatum Flugge var. saurae).</title>
        <authorList>
            <person name="Vega J.M."/>
            <person name="Podio M."/>
            <person name="Orjuela J."/>
            <person name="Siena L.A."/>
            <person name="Pessino S.C."/>
            <person name="Combes M.C."/>
            <person name="Mariac C."/>
            <person name="Albertini E."/>
            <person name="Pupilli F."/>
            <person name="Ortiz J.P.A."/>
            <person name="Leblanc O."/>
        </authorList>
    </citation>
    <scope>NUCLEOTIDE SEQUENCE [LARGE SCALE GENOMIC DNA]</scope>
    <source>
        <strain evidence="2">R1</strain>
        <tissue evidence="2">Leaf</tissue>
    </source>
</reference>
<dbReference type="AlphaFoldDB" id="A0AAQ3SLU8"/>
<gene>
    <name evidence="2" type="ORF">U9M48_005532</name>
</gene>
<dbReference type="EMBL" id="CP144745">
    <property type="protein sequence ID" value="WVZ54783.1"/>
    <property type="molecule type" value="Genomic_DNA"/>
</dbReference>
<dbReference type="PANTHER" id="PTHR33116:SF87">
    <property type="entry name" value="OS01G0158850 PROTEIN"/>
    <property type="match status" value="1"/>
</dbReference>
<organism evidence="2 3">
    <name type="scientific">Paspalum notatum var. saurae</name>
    <dbReference type="NCBI Taxonomy" id="547442"/>
    <lineage>
        <taxon>Eukaryota</taxon>
        <taxon>Viridiplantae</taxon>
        <taxon>Streptophyta</taxon>
        <taxon>Embryophyta</taxon>
        <taxon>Tracheophyta</taxon>
        <taxon>Spermatophyta</taxon>
        <taxon>Magnoliopsida</taxon>
        <taxon>Liliopsida</taxon>
        <taxon>Poales</taxon>
        <taxon>Poaceae</taxon>
        <taxon>PACMAD clade</taxon>
        <taxon>Panicoideae</taxon>
        <taxon>Andropogonodae</taxon>
        <taxon>Paspaleae</taxon>
        <taxon>Paspalinae</taxon>
        <taxon>Paspalum</taxon>
    </lineage>
</organism>
<evidence type="ECO:0000259" key="1">
    <source>
        <dbReference type="PROSITE" id="PS50878"/>
    </source>
</evidence>
<dbReference type="Pfam" id="PF00078">
    <property type="entry name" value="RVT_1"/>
    <property type="match status" value="1"/>
</dbReference>